<keyword evidence="2" id="KW-1185">Reference proteome</keyword>
<organism evidence="1 2">
    <name type="scientific">Sulfobacillus harzensis</name>
    <dbReference type="NCBI Taxonomy" id="2729629"/>
    <lineage>
        <taxon>Bacteria</taxon>
        <taxon>Bacillati</taxon>
        <taxon>Bacillota</taxon>
        <taxon>Clostridia</taxon>
        <taxon>Eubacteriales</taxon>
        <taxon>Clostridiales Family XVII. Incertae Sedis</taxon>
        <taxon>Sulfobacillus</taxon>
    </lineage>
</organism>
<feature type="non-terminal residue" evidence="1">
    <location>
        <position position="1"/>
    </location>
</feature>
<protein>
    <submittedName>
        <fullName evidence="1">Uncharacterized protein</fullName>
    </submittedName>
</protein>
<comment type="caution">
    <text evidence="1">The sequence shown here is derived from an EMBL/GenBank/DDBJ whole genome shotgun (WGS) entry which is preliminary data.</text>
</comment>
<reference evidence="1 2" key="1">
    <citation type="submission" date="2020-04" db="EMBL/GenBank/DDBJ databases">
        <authorList>
            <person name="Zhang R."/>
            <person name="Schippers A."/>
        </authorList>
    </citation>
    <scope>NUCLEOTIDE SEQUENCE [LARGE SCALE GENOMIC DNA]</scope>
    <source>
        <strain evidence="1 2">DSM 109850</strain>
    </source>
</reference>
<name>A0A7Y0L916_9FIRM</name>
<evidence type="ECO:0000313" key="1">
    <source>
        <dbReference type="EMBL" id="NMP25243.1"/>
    </source>
</evidence>
<gene>
    <name evidence="1" type="ORF">HIJ39_23420</name>
</gene>
<dbReference type="AlphaFoldDB" id="A0A7Y0L916"/>
<sequence>TTRQCLVATFPSRNDWQHGHRGSPQTGVVYCGDCARVWYGIGAADLQQPLPASQIWDCWGPLVSLSRLVADGLSAHPRYAYRLSRQWRNRLPRHS</sequence>
<dbReference type="EMBL" id="JABBVZ010000346">
    <property type="protein sequence ID" value="NMP25243.1"/>
    <property type="molecule type" value="Genomic_DNA"/>
</dbReference>
<dbReference type="Proteomes" id="UP000533476">
    <property type="component" value="Unassembled WGS sequence"/>
</dbReference>
<evidence type="ECO:0000313" key="2">
    <source>
        <dbReference type="Proteomes" id="UP000533476"/>
    </source>
</evidence>
<proteinExistence type="predicted"/>
<accession>A0A7Y0L916</accession>
<dbReference type="RefSeq" id="WP_169103413.1">
    <property type="nucleotide sequence ID" value="NZ_JABBVZ010000346.1"/>
</dbReference>